<organism evidence="3 4">
    <name type="scientific">Paragonimus skrjabini miyazakii</name>
    <dbReference type="NCBI Taxonomy" id="59628"/>
    <lineage>
        <taxon>Eukaryota</taxon>
        <taxon>Metazoa</taxon>
        <taxon>Spiralia</taxon>
        <taxon>Lophotrochozoa</taxon>
        <taxon>Platyhelminthes</taxon>
        <taxon>Trematoda</taxon>
        <taxon>Digenea</taxon>
        <taxon>Plagiorchiida</taxon>
        <taxon>Troglotremata</taxon>
        <taxon>Troglotrematidae</taxon>
        <taxon>Paragonimus</taxon>
    </lineage>
</organism>
<keyword evidence="1" id="KW-1133">Transmembrane helix</keyword>
<dbReference type="Proteomes" id="UP000822476">
    <property type="component" value="Unassembled WGS sequence"/>
</dbReference>
<evidence type="ECO:0000313" key="3">
    <source>
        <dbReference type="EMBL" id="KAF7261864.1"/>
    </source>
</evidence>
<proteinExistence type="predicted"/>
<feature type="transmembrane region" description="Helical" evidence="1">
    <location>
        <begin position="52"/>
        <end position="78"/>
    </location>
</feature>
<feature type="domain" description="ApaG" evidence="2">
    <location>
        <begin position="110"/>
        <end position="204"/>
    </location>
</feature>
<dbReference type="EMBL" id="JTDE01000240">
    <property type="protein sequence ID" value="KAF7261864.1"/>
    <property type="molecule type" value="Genomic_DNA"/>
</dbReference>
<dbReference type="OrthoDB" id="6252821at2759"/>
<keyword evidence="1" id="KW-0472">Membrane</keyword>
<keyword evidence="4" id="KW-1185">Reference proteome</keyword>
<dbReference type="PROSITE" id="PS51087">
    <property type="entry name" value="APAG"/>
    <property type="match status" value="1"/>
</dbReference>
<protein>
    <recommendedName>
        <fullName evidence="2">ApaG domain-containing protein</fullName>
    </recommendedName>
</protein>
<reference evidence="3" key="1">
    <citation type="submission" date="2019-07" db="EMBL/GenBank/DDBJ databases">
        <title>Annotation for the trematode Paragonimus miyazaki's.</title>
        <authorList>
            <person name="Choi Y.-J."/>
        </authorList>
    </citation>
    <scope>NUCLEOTIDE SEQUENCE</scope>
    <source>
        <strain evidence="3">Japan</strain>
    </source>
</reference>
<evidence type="ECO:0000259" key="2">
    <source>
        <dbReference type="PROSITE" id="PS51087"/>
    </source>
</evidence>
<name>A0A8S9Z5D9_9TREM</name>
<evidence type="ECO:0000313" key="4">
    <source>
        <dbReference type="Proteomes" id="UP000822476"/>
    </source>
</evidence>
<gene>
    <name evidence="3" type="ORF">EG68_00681</name>
</gene>
<accession>A0A8S9Z5D9</accession>
<dbReference type="InterPro" id="IPR007474">
    <property type="entry name" value="ApaG_domain"/>
</dbReference>
<keyword evidence="1" id="KW-0812">Transmembrane</keyword>
<dbReference type="AlphaFoldDB" id="A0A8S9Z5D9"/>
<sequence>MSQLGGSGQLYKSVCLFSLFLITNGEQTESTQDSLNHEHVTESRMAVTKRSLITLGVVAAVLGFFHLLFCAISLGKAIRDCSAIKRRNALRREAKATKVQIESEKKQPKLTLDNVVKLAVNNNTISTQNYPDYDNYDPEFFTRIYKSSRPLPASAYAVPADEAWALRTGTGEVNTYTRAHLHGEDPGYRYNQRQPIGYEYCGGN</sequence>
<comment type="caution">
    <text evidence="3">The sequence shown here is derived from an EMBL/GenBank/DDBJ whole genome shotgun (WGS) entry which is preliminary data.</text>
</comment>
<evidence type="ECO:0000256" key="1">
    <source>
        <dbReference type="SAM" id="Phobius"/>
    </source>
</evidence>